<evidence type="ECO:0000313" key="3">
    <source>
        <dbReference type="Proteomes" id="UP001183226"/>
    </source>
</evidence>
<gene>
    <name evidence="2" type="ORF">RM446_04325</name>
</gene>
<comment type="caution">
    <text evidence="2">The sequence shown here is derived from an EMBL/GenBank/DDBJ whole genome shotgun (WGS) entry which is preliminary data.</text>
</comment>
<accession>A0ABU2KPY4</accession>
<keyword evidence="3" id="KW-1185">Reference proteome</keyword>
<proteinExistence type="predicted"/>
<organism evidence="2 3">
    <name type="scientific">Streptomonospora wellingtoniae</name>
    <dbReference type="NCBI Taxonomy" id="3075544"/>
    <lineage>
        <taxon>Bacteria</taxon>
        <taxon>Bacillati</taxon>
        <taxon>Actinomycetota</taxon>
        <taxon>Actinomycetes</taxon>
        <taxon>Streptosporangiales</taxon>
        <taxon>Nocardiopsidaceae</taxon>
        <taxon>Streptomonospora</taxon>
    </lineage>
</organism>
<dbReference type="RefSeq" id="WP_311543773.1">
    <property type="nucleotide sequence ID" value="NZ_JAVREK010000003.1"/>
</dbReference>
<feature type="region of interest" description="Disordered" evidence="1">
    <location>
        <begin position="1"/>
        <end position="26"/>
    </location>
</feature>
<protein>
    <submittedName>
        <fullName evidence="2">Uncharacterized protein</fullName>
    </submittedName>
</protein>
<evidence type="ECO:0000256" key="1">
    <source>
        <dbReference type="SAM" id="MobiDB-lite"/>
    </source>
</evidence>
<name>A0ABU2KPY4_9ACTN</name>
<dbReference type="EMBL" id="JAVREK010000003">
    <property type="protein sequence ID" value="MDT0301336.1"/>
    <property type="molecule type" value="Genomic_DNA"/>
</dbReference>
<evidence type="ECO:0000313" key="2">
    <source>
        <dbReference type="EMBL" id="MDT0301336.1"/>
    </source>
</evidence>
<reference evidence="3" key="1">
    <citation type="submission" date="2023-07" db="EMBL/GenBank/DDBJ databases">
        <title>30 novel species of actinomycetes from the DSMZ collection.</title>
        <authorList>
            <person name="Nouioui I."/>
        </authorList>
    </citation>
    <scope>NUCLEOTIDE SEQUENCE [LARGE SCALE GENOMIC DNA]</scope>
    <source>
        <strain evidence="3">DSM 45055</strain>
    </source>
</reference>
<sequence length="48" mass="5051">MVAGARRGTEPGSRPRRLGRGVRAGARQIGKEAGGVMYRAVKAARDAE</sequence>
<dbReference type="Proteomes" id="UP001183226">
    <property type="component" value="Unassembled WGS sequence"/>
</dbReference>